<dbReference type="EMBL" id="VNIQ01000006">
    <property type="protein sequence ID" value="TYQ02251.1"/>
    <property type="molecule type" value="Genomic_DNA"/>
</dbReference>
<organism evidence="1">
    <name type="scientific">Nocardia globerula</name>
    <dbReference type="NCBI Taxonomy" id="1818"/>
    <lineage>
        <taxon>Bacteria</taxon>
        <taxon>Bacillati</taxon>
        <taxon>Actinomycetota</taxon>
        <taxon>Actinomycetes</taxon>
        <taxon>Mycobacteriales</taxon>
        <taxon>Nocardiaceae</taxon>
        <taxon>Nocardia</taxon>
    </lineage>
</organism>
<comment type="caution">
    <text evidence="1">The sequence shown here is derived from an EMBL/GenBank/DDBJ whole genome shotgun (WGS) entry which is preliminary data.</text>
</comment>
<reference evidence="1" key="1">
    <citation type="submission" date="2019-07" db="EMBL/GenBank/DDBJ databases">
        <title>Genomic Encyclopedia of Type Strains, Phase IV (KMG-IV): sequencing the most valuable type-strain genomes for metagenomic binning, comparative biology and taxonomic classification.</title>
        <authorList>
            <person name="Goeker M."/>
        </authorList>
    </citation>
    <scope>NUCLEOTIDE SEQUENCE</scope>
    <source>
        <strain evidence="1">DSM 44596</strain>
    </source>
</reference>
<proteinExistence type="predicted"/>
<protein>
    <submittedName>
        <fullName evidence="1">Uncharacterized protein</fullName>
    </submittedName>
</protein>
<accession>A0A652YLR9</accession>
<gene>
    <name evidence="1" type="ORF">FNL38_10670</name>
</gene>
<dbReference type="AlphaFoldDB" id="A0A652YLR9"/>
<evidence type="ECO:0000313" key="1">
    <source>
        <dbReference type="EMBL" id="TYQ02251.1"/>
    </source>
</evidence>
<name>A0A652YLR9_NOCGL</name>
<sequence>MTNINPLLPQEFSELEGFAAVWSLETEAERWNMRMTSSMATMQAFYDAGFPVLQDALAYCDKFPLDDLPDDARNLLRLVHSVIMVAMCVEIWHQPKVVDGGDAVLNRLTEPSF</sequence>